<dbReference type="STRING" id="857342.A0A2T3B958"/>
<dbReference type="RefSeq" id="XP_024723465.1">
    <property type="nucleotide sequence ID" value="XM_024864554.1"/>
</dbReference>
<evidence type="ECO:0000313" key="2">
    <source>
        <dbReference type="Proteomes" id="UP000241818"/>
    </source>
</evidence>
<dbReference type="GeneID" id="36572635"/>
<dbReference type="AlphaFoldDB" id="A0A2T3B958"/>
<protein>
    <submittedName>
        <fullName evidence="1">Uncharacterized protein</fullName>
    </submittedName>
</protein>
<dbReference type="Proteomes" id="UP000241818">
    <property type="component" value="Unassembled WGS sequence"/>
</dbReference>
<accession>A0A2T3B958</accession>
<gene>
    <name evidence="1" type="ORF">M430DRAFT_217047</name>
</gene>
<sequence length="387" mass="42770">MDQELAPFILFTEHHVRPETPHLKLELALGSKLTEDSGCHVLATIHRAGDSHEEPCIFRWGRHDATAAFLLFHHTPDGLRKIEIASEPPSAAVQAPLVVDGWGISVRELAPGGRVRSMITLPKRYRTELVSGEKYELVWPGGEIAIWDWGTEKQHAGRELGVKSPKICLPAARATLEFNKFGQATEGRGSPPPISASERIPGAPIMSVMLECNKNVPQAGVADVKISVVYEAPAGSPAITFHSLPFQSWYGPREGYRLYRRRANAWESIEDDTTGFMIVDDPDVSIHVSQHEDFASLQPGQTWTSSDRLQGQGLGALPDDMNVGDVFRYVFKGVELDWWDWGDSSDHAETIVKLPCFIKGRVVDPKDNGGRPKLKVPASNSIEFTIV</sequence>
<dbReference type="InParanoid" id="A0A2T3B958"/>
<dbReference type="OrthoDB" id="4323953at2759"/>
<proteinExistence type="predicted"/>
<keyword evidence="2" id="KW-1185">Reference proteome</keyword>
<name>A0A2T3B958_AMORE</name>
<evidence type="ECO:0000313" key="1">
    <source>
        <dbReference type="EMBL" id="PSS23419.1"/>
    </source>
</evidence>
<reference evidence="1 2" key="1">
    <citation type="journal article" date="2018" name="New Phytol.">
        <title>Comparative genomics and transcriptomics depict ericoid mycorrhizal fungi as versatile saprotrophs and plant mutualists.</title>
        <authorList>
            <person name="Martino E."/>
            <person name="Morin E."/>
            <person name="Grelet G.A."/>
            <person name="Kuo A."/>
            <person name="Kohler A."/>
            <person name="Daghino S."/>
            <person name="Barry K.W."/>
            <person name="Cichocki N."/>
            <person name="Clum A."/>
            <person name="Dockter R.B."/>
            <person name="Hainaut M."/>
            <person name="Kuo R.C."/>
            <person name="LaButti K."/>
            <person name="Lindahl B.D."/>
            <person name="Lindquist E.A."/>
            <person name="Lipzen A."/>
            <person name="Khouja H.R."/>
            <person name="Magnuson J."/>
            <person name="Murat C."/>
            <person name="Ohm R.A."/>
            <person name="Singer S.W."/>
            <person name="Spatafora J.W."/>
            <person name="Wang M."/>
            <person name="Veneault-Fourrey C."/>
            <person name="Henrissat B."/>
            <person name="Grigoriev I.V."/>
            <person name="Martin F.M."/>
            <person name="Perotto S."/>
        </authorList>
    </citation>
    <scope>NUCLEOTIDE SEQUENCE [LARGE SCALE GENOMIC DNA]</scope>
    <source>
        <strain evidence="1 2">ATCC 22711</strain>
    </source>
</reference>
<dbReference type="EMBL" id="KZ679008">
    <property type="protein sequence ID" value="PSS23419.1"/>
    <property type="molecule type" value="Genomic_DNA"/>
</dbReference>
<organism evidence="1 2">
    <name type="scientific">Amorphotheca resinae ATCC 22711</name>
    <dbReference type="NCBI Taxonomy" id="857342"/>
    <lineage>
        <taxon>Eukaryota</taxon>
        <taxon>Fungi</taxon>
        <taxon>Dikarya</taxon>
        <taxon>Ascomycota</taxon>
        <taxon>Pezizomycotina</taxon>
        <taxon>Leotiomycetes</taxon>
        <taxon>Helotiales</taxon>
        <taxon>Amorphothecaceae</taxon>
        <taxon>Amorphotheca</taxon>
    </lineage>
</organism>